<dbReference type="Gene3D" id="1.10.10.60">
    <property type="entry name" value="Homeodomain-like"/>
    <property type="match status" value="1"/>
</dbReference>
<comment type="subcellular location">
    <subcellularLocation>
        <location evidence="1 3 4">Nucleus</location>
    </subcellularLocation>
</comment>
<evidence type="ECO:0000256" key="2">
    <source>
        <dbReference type="ARBA" id="ARBA00023242"/>
    </source>
</evidence>
<dbReference type="PROSITE" id="PS50071">
    <property type="entry name" value="HOMEOBOX_2"/>
    <property type="match status" value="1"/>
</dbReference>
<dbReference type="Ensembl" id="ENSLAFT00000031274.1">
    <property type="protein sequence ID" value="ENSLAFP00000019154.1"/>
    <property type="gene ID" value="ENSLAFG00000029465.1"/>
</dbReference>
<feature type="compositionally biased region" description="Polar residues" evidence="5">
    <location>
        <begin position="115"/>
        <end position="127"/>
    </location>
</feature>
<evidence type="ECO:0000259" key="6">
    <source>
        <dbReference type="PROSITE" id="PS50071"/>
    </source>
</evidence>
<dbReference type="PANTHER" id="PTHR24341">
    <property type="entry name" value="HOMEOBOX PROTEIN ENGRAILED"/>
    <property type="match status" value="1"/>
</dbReference>
<dbReference type="SUPFAM" id="SSF46689">
    <property type="entry name" value="Homeodomain-like"/>
    <property type="match status" value="1"/>
</dbReference>
<dbReference type="GeneTree" id="ENSGT00520000058758"/>
<reference evidence="7" key="2">
    <citation type="submission" date="2025-08" db="UniProtKB">
        <authorList>
            <consortium name="Ensembl"/>
        </authorList>
    </citation>
    <scope>IDENTIFICATION</scope>
    <source>
        <strain evidence="7">Isolate ISIS603380</strain>
    </source>
</reference>
<dbReference type="InterPro" id="IPR050720">
    <property type="entry name" value="Engrailed_Homeobox_TFs"/>
</dbReference>
<feature type="compositionally biased region" description="Polar residues" evidence="5">
    <location>
        <begin position="98"/>
        <end position="107"/>
    </location>
</feature>
<keyword evidence="3 4" id="KW-0238">DNA-binding</keyword>
<accession>G3TU96</accession>
<evidence type="ECO:0000256" key="1">
    <source>
        <dbReference type="ARBA" id="ARBA00004123"/>
    </source>
</evidence>
<dbReference type="Proteomes" id="UP000007646">
    <property type="component" value="Unassembled WGS sequence"/>
</dbReference>
<keyword evidence="8" id="KW-1185">Reference proteome</keyword>
<dbReference type="AlphaFoldDB" id="G3TU96"/>
<feature type="compositionally biased region" description="Basic and acidic residues" evidence="5">
    <location>
        <begin position="87"/>
        <end position="96"/>
    </location>
</feature>
<dbReference type="SMART" id="SM00389">
    <property type="entry name" value="HOX"/>
    <property type="match status" value="1"/>
</dbReference>
<evidence type="ECO:0000313" key="8">
    <source>
        <dbReference type="Proteomes" id="UP000007646"/>
    </source>
</evidence>
<dbReference type="GO" id="GO:0005634">
    <property type="term" value="C:nucleus"/>
    <property type="evidence" value="ECO:0007669"/>
    <property type="project" value="UniProtKB-SubCell"/>
</dbReference>
<dbReference type="HOGENOM" id="CLU_076908_0_0_1"/>
<dbReference type="GO" id="GO:0000981">
    <property type="term" value="F:DNA-binding transcription factor activity, RNA polymerase II-specific"/>
    <property type="evidence" value="ECO:0007669"/>
    <property type="project" value="TreeGrafter"/>
</dbReference>
<reference evidence="7" key="3">
    <citation type="submission" date="2025-09" db="UniProtKB">
        <authorList>
            <consortium name="Ensembl"/>
        </authorList>
    </citation>
    <scope>IDENTIFICATION</scope>
    <source>
        <strain evidence="7">Isolate ISIS603380</strain>
    </source>
</reference>
<dbReference type="eggNOG" id="KOG0849">
    <property type="taxonomic scope" value="Eukaryota"/>
</dbReference>
<dbReference type="GO" id="GO:0000978">
    <property type="term" value="F:RNA polymerase II cis-regulatory region sequence-specific DNA binding"/>
    <property type="evidence" value="ECO:0007669"/>
    <property type="project" value="TreeGrafter"/>
</dbReference>
<dbReference type="FunCoup" id="G3TU96">
    <property type="interactions" value="2"/>
</dbReference>
<dbReference type="InterPro" id="IPR001356">
    <property type="entry name" value="HD"/>
</dbReference>
<reference evidence="7 8" key="1">
    <citation type="submission" date="2009-06" db="EMBL/GenBank/DDBJ databases">
        <title>The Genome Sequence of Loxodonta africana (African elephant).</title>
        <authorList>
            <person name="Di Palma F."/>
            <person name="Heiman D."/>
            <person name="Young S."/>
            <person name="Johnson J."/>
            <person name="Lander E.S."/>
            <person name="Lindblad-Toh K."/>
        </authorList>
    </citation>
    <scope>NUCLEOTIDE SEQUENCE [LARGE SCALE GENOMIC DNA]</scope>
    <source>
        <strain evidence="7 8">Isolate ISIS603380</strain>
    </source>
</reference>
<name>G3TU96_LOXAF</name>
<feature type="compositionally biased region" description="Basic and acidic residues" evidence="5">
    <location>
        <begin position="142"/>
        <end position="154"/>
    </location>
</feature>
<keyword evidence="2 3" id="KW-0539">Nucleus</keyword>
<evidence type="ECO:0000256" key="4">
    <source>
        <dbReference type="RuleBase" id="RU000682"/>
    </source>
</evidence>
<proteinExistence type="predicted"/>
<organism evidence="7 8">
    <name type="scientific">Loxodonta africana</name>
    <name type="common">African elephant</name>
    <dbReference type="NCBI Taxonomy" id="9785"/>
    <lineage>
        <taxon>Eukaryota</taxon>
        <taxon>Metazoa</taxon>
        <taxon>Chordata</taxon>
        <taxon>Craniata</taxon>
        <taxon>Vertebrata</taxon>
        <taxon>Euteleostomi</taxon>
        <taxon>Mammalia</taxon>
        <taxon>Eutheria</taxon>
        <taxon>Afrotheria</taxon>
        <taxon>Proboscidea</taxon>
        <taxon>Elephantidae</taxon>
        <taxon>Loxodonta</taxon>
    </lineage>
</organism>
<feature type="region of interest" description="Disordered" evidence="5">
    <location>
        <begin position="76"/>
        <end position="160"/>
    </location>
</feature>
<keyword evidence="3 4" id="KW-0371">Homeobox</keyword>
<evidence type="ECO:0000256" key="3">
    <source>
        <dbReference type="PROSITE-ProRule" id="PRU00108"/>
    </source>
</evidence>
<dbReference type="InParanoid" id="G3TU96"/>
<dbReference type="Pfam" id="PF00046">
    <property type="entry name" value="Homeodomain"/>
    <property type="match status" value="1"/>
</dbReference>
<dbReference type="STRING" id="9785.ENSLAFP00000019154"/>
<feature type="domain" description="Homeobox" evidence="6">
    <location>
        <begin position="1"/>
        <end position="60"/>
    </location>
</feature>
<protein>
    <recommendedName>
        <fullName evidence="6">Homeobox domain-containing protein</fullName>
    </recommendedName>
</protein>
<dbReference type="CDD" id="cd00086">
    <property type="entry name" value="homeodomain"/>
    <property type="match status" value="1"/>
</dbReference>
<dbReference type="InterPro" id="IPR009057">
    <property type="entry name" value="Homeodomain-like_sf"/>
</dbReference>
<feature type="DNA-binding region" description="Homeobox" evidence="3">
    <location>
        <begin position="3"/>
        <end position="61"/>
    </location>
</feature>
<sequence>RKGKQRHIFTEEELLILNKKFSENPYPDFTTRRELSNLVHCSIGVIATWFQNKRIRLPAKERRRIFVVKKGKAFPVQGHSPLSLQDTKPEAPKDGPEQSFSYAQETQLGRAGCSSVETQGVPSQQLGYRSAPGLHSPAASVEHFDRDRTERRESQYASPY</sequence>
<dbReference type="PANTHER" id="PTHR24341:SF1">
    <property type="entry name" value="CYTOPLASMIC POLYADENYLATED HOMEOBOX-LIKE PROTEIN"/>
    <property type="match status" value="1"/>
</dbReference>
<evidence type="ECO:0000313" key="7">
    <source>
        <dbReference type="Ensembl" id="ENSLAFP00000019154.1"/>
    </source>
</evidence>
<evidence type="ECO:0000256" key="5">
    <source>
        <dbReference type="SAM" id="MobiDB-lite"/>
    </source>
</evidence>